<feature type="transmembrane region" description="Helical" evidence="1">
    <location>
        <begin position="58"/>
        <end position="76"/>
    </location>
</feature>
<dbReference type="Pfam" id="PF07885">
    <property type="entry name" value="Ion_trans_2"/>
    <property type="match status" value="1"/>
</dbReference>
<keyword evidence="1" id="KW-0812">Transmembrane</keyword>
<dbReference type="GO" id="GO:0016020">
    <property type="term" value="C:membrane"/>
    <property type="evidence" value="ECO:0007669"/>
    <property type="project" value="InterPro"/>
</dbReference>
<feature type="transmembrane region" description="Helical" evidence="1">
    <location>
        <begin position="96"/>
        <end position="115"/>
    </location>
</feature>
<evidence type="ECO:0000313" key="4">
    <source>
        <dbReference type="Proteomes" id="UP000039865"/>
    </source>
</evidence>
<dbReference type="PANTHER" id="PTHR10153">
    <property type="entry name" value="SMALL CONDUCTANCE CALCIUM-ACTIVATED POTASSIUM CHANNEL"/>
    <property type="match status" value="1"/>
</dbReference>
<feature type="transmembrane region" description="Helical" evidence="1">
    <location>
        <begin position="339"/>
        <end position="360"/>
    </location>
</feature>
<dbReference type="OrthoDB" id="311880at2759"/>
<proteinExistence type="predicted"/>
<dbReference type="GO" id="GO:0016286">
    <property type="term" value="F:small conductance calcium-activated potassium channel activity"/>
    <property type="evidence" value="ECO:0007669"/>
    <property type="project" value="InterPro"/>
</dbReference>
<evidence type="ECO:0000259" key="2">
    <source>
        <dbReference type="Pfam" id="PF07885"/>
    </source>
</evidence>
<name>A0A078AQV2_STYLE</name>
<sequence>MEAEKDAYLEPLLEGKPMNTHGSIDKSSMINVDELVNDEKMKRVDARYQKYYNYWRDFDMLTTILAMIGLILAVVEQESEKFDYKNRTAEAVMANSFTRVIITCTTLLSVVTLFVRNWTQIHWEDFKSSKKVLQQYYEQQLRAVNFVQQYRTVADSDPKKTEIAKKIKSLQKNGSTFKRWLSNVLTFQFLAEVMMLCIHPLPYFEQEYTFKIINMLTAKNDYVDVKYMLGDFLFAFMFLRFYFVIRTIMNFSAYSDLSSKKICMKYNFQSNTSFCFKAMYKKNLSLTIFVLALLSIMIYYQSQNQRVFDSYQTAIWCVVITMTTVGYGDVYAVSPFGRLISIINALWGAFIISLLVSSIGKIFDLSDAQKNAVTQITNHKMAAKSLKSSYKYFKAKNEFKQKRDRMNNNNVQPDEDYVPSFEELEKLKDQMNNDFSQMKRERLDNENIVPFDQNKHNIKTVKEQVLDINDKFDYLVQLMIQSEKIKGKQQDGRNFESKNPDNYSFTLSQEQAIKVKDLSKLSGDALRKEQQRLSNATKVFQMKATQVVGSSREHHRKIEKKPLSERVILAMKYQEEEEKLRNQISRSKTIVQ</sequence>
<accession>A0A078AQV2</accession>
<feature type="transmembrane region" description="Helical" evidence="1">
    <location>
        <begin position="313"/>
        <end position="332"/>
    </location>
</feature>
<dbReference type="SUPFAM" id="SSF81324">
    <property type="entry name" value="Voltage-gated potassium channels"/>
    <property type="match status" value="1"/>
</dbReference>
<dbReference type="Gene3D" id="1.10.287.70">
    <property type="match status" value="1"/>
</dbReference>
<protein>
    <recommendedName>
        <fullName evidence="2">Potassium channel domain-containing protein</fullName>
    </recommendedName>
</protein>
<feature type="transmembrane region" description="Helical" evidence="1">
    <location>
        <begin position="225"/>
        <end position="245"/>
    </location>
</feature>
<organism evidence="3 4">
    <name type="scientific">Stylonychia lemnae</name>
    <name type="common">Ciliate</name>
    <dbReference type="NCBI Taxonomy" id="5949"/>
    <lineage>
        <taxon>Eukaryota</taxon>
        <taxon>Sar</taxon>
        <taxon>Alveolata</taxon>
        <taxon>Ciliophora</taxon>
        <taxon>Intramacronucleata</taxon>
        <taxon>Spirotrichea</taxon>
        <taxon>Stichotrichia</taxon>
        <taxon>Sporadotrichida</taxon>
        <taxon>Oxytrichidae</taxon>
        <taxon>Stylonychinae</taxon>
        <taxon>Stylonychia</taxon>
    </lineage>
</organism>
<feature type="transmembrane region" description="Helical" evidence="1">
    <location>
        <begin position="284"/>
        <end position="301"/>
    </location>
</feature>
<gene>
    <name evidence="3" type="primary">Contig2960.g129</name>
    <name evidence="3" type="ORF">STYLEM_13873</name>
</gene>
<dbReference type="EMBL" id="CCKQ01013166">
    <property type="protein sequence ID" value="CDW84805.1"/>
    <property type="molecule type" value="Genomic_DNA"/>
</dbReference>
<feature type="domain" description="Potassium channel" evidence="2">
    <location>
        <begin position="288"/>
        <end position="363"/>
    </location>
</feature>
<feature type="transmembrane region" description="Helical" evidence="1">
    <location>
        <begin position="180"/>
        <end position="201"/>
    </location>
</feature>
<dbReference type="InterPro" id="IPR013099">
    <property type="entry name" value="K_chnl_dom"/>
</dbReference>
<reference evidence="3 4" key="1">
    <citation type="submission" date="2014-06" db="EMBL/GenBank/DDBJ databases">
        <authorList>
            <person name="Swart Estienne"/>
        </authorList>
    </citation>
    <scope>NUCLEOTIDE SEQUENCE [LARGE SCALE GENOMIC DNA]</scope>
    <source>
        <strain evidence="3 4">130c</strain>
    </source>
</reference>
<keyword evidence="4" id="KW-1185">Reference proteome</keyword>
<keyword evidence="1" id="KW-0472">Membrane</keyword>
<evidence type="ECO:0000313" key="3">
    <source>
        <dbReference type="EMBL" id="CDW84805.1"/>
    </source>
</evidence>
<evidence type="ECO:0000256" key="1">
    <source>
        <dbReference type="SAM" id="Phobius"/>
    </source>
</evidence>
<dbReference type="AlphaFoldDB" id="A0A078AQV2"/>
<keyword evidence="1" id="KW-1133">Transmembrane helix</keyword>
<dbReference type="Proteomes" id="UP000039865">
    <property type="component" value="Unassembled WGS sequence"/>
</dbReference>
<dbReference type="InParanoid" id="A0A078AQV2"/>
<dbReference type="InterPro" id="IPR015449">
    <property type="entry name" value="K_chnl_Ca-activ_SK"/>
</dbReference>